<evidence type="ECO:0000313" key="3">
    <source>
        <dbReference type="Proteomes" id="UP000516028"/>
    </source>
</evidence>
<evidence type="ECO:0000256" key="1">
    <source>
        <dbReference type="SAM" id="MobiDB-lite"/>
    </source>
</evidence>
<feature type="compositionally biased region" description="Polar residues" evidence="1">
    <location>
        <begin position="120"/>
        <end position="146"/>
    </location>
</feature>
<organism evidence="2 3">
    <name type="scientific">Diaphorobacter aerolatus</name>
    <dbReference type="NCBI Taxonomy" id="1288495"/>
    <lineage>
        <taxon>Bacteria</taxon>
        <taxon>Pseudomonadati</taxon>
        <taxon>Pseudomonadota</taxon>
        <taxon>Betaproteobacteria</taxon>
        <taxon>Burkholderiales</taxon>
        <taxon>Comamonadaceae</taxon>
        <taxon>Diaphorobacter</taxon>
    </lineage>
</organism>
<dbReference type="NCBIfam" id="TIGR03696">
    <property type="entry name" value="Rhs_assc_core"/>
    <property type="match status" value="1"/>
</dbReference>
<dbReference type="InterPro" id="IPR022385">
    <property type="entry name" value="Rhs_assc_core"/>
</dbReference>
<dbReference type="RefSeq" id="WP_187723082.1">
    <property type="nucleotide sequence ID" value="NZ_CP060783.1"/>
</dbReference>
<reference evidence="2 3" key="1">
    <citation type="submission" date="2020-08" db="EMBL/GenBank/DDBJ databases">
        <title>Genome sequence of Diaphorobacter aerolatus KACC 16536T.</title>
        <authorList>
            <person name="Hyun D.-W."/>
            <person name="Bae J.-W."/>
        </authorList>
    </citation>
    <scope>NUCLEOTIDE SEQUENCE [LARGE SCALE GENOMIC DNA]</scope>
    <source>
        <strain evidence="2 3">KACC 16536</strain>
    </source>
</reference>
<dbReference type="InterPro" id="IPR050708">
    <property type="entry name" value="T6SS_VgrG/RHS"/>
</dbReference>
<keyword evidence="3" id="KW-1185">Reference proteome</keyword>
<dbReference type="PANTHER" id="PTHR32305">
    <property type="match status" value="1"/>
</dbReference>
<dbReference type="PANTHER" id="PTHR32305:SF15">
    <property type="entry name" value="PROTEIN RHSA-RELATED"/>
    <property type="match status" value="1"/>
</dbReference>
<proteinExistence type="predicted"/>
<dbReference type="KEGG" id="daer:H9K75_13585"/>
<accession>A0A7H0GGF3</accession>
<dbReference type="Proteomes" id="UP000516028">
    <property type="component" value="Chromosome"/>
</dbReference>
<gene>
    <name evidence="2" type="ORF">H9K75_13585</name>
</gene>
<protein>
    <submittedName>
        <fullName evidence="2">RHS repeat-associated core domain-containing protein</fullName>
    </submittedName>
</protein>
<sequence>MKDEYSPKRLYQPIRLPGQHEDDLTNFYYNRHRYYDVAVGGYINHDPIGNAGGINLWLYSGNPLKWIDPYGLATQAGPNVCVADPITKQNVGRFIVDSRGNIVAEPVGGKTIPYPPSNPSSPDTHTLYSNGSNAYRLNPQGHSNDPTPHGHAHLPGSGAGRKGQGASLDVNGQQVPANSAGAHIALKSFAVLDALRDCFR</sequence>
<name>A0A7H0GGF3_9BURK</name>
<dbReference type="Gene3D" id="2.180.10.10">
    <property type="entry name" value="RHS repeat-associated core"/>
    <property type="match status" value="1"/>
</dbReference>
<dbReference type="EMBL" id="CP060783">
    <property type="protein sequence ID" value="QNP47369.1"/>
    <property type="molecule type" value="Genomic_DNA"/>
</dbReference>
<evidence type="ECO:0000313" key="2">
    <source>
        <dbReference type="EMBL" id="QNP47369.1"/>
    </source>
</evidence>
<dbReference type="AlphaFoldDB" id="A0A7H0GGF3"/>
<dbReference type="PRINTS" id="PR00394">
    <property type="entry name" value="RHSPROTEIN"/>
</dbReference>
<feature type="region of interest" description="Disordered" evidence="1">
    <location>
        <begin position="108"/>
        <end position="174"/>
    </location>
</feature>